<reference evidence="1" key="1">
    <citation type="journal article" date="2020" name="Stud. Mycol.">
        <title>101 Dothideomycetes genomes: a test case for predicting lifestyles and emergence of pathogens.</title>
        <authorList>
            <person name="Haridas S."/>
            <person name="Albert R."/>
            <person name="Binder M."/>
            <person name="Bloem J."/>
            <person name="Labutti K."/>
            <person name="Salamov A."/>
            <person name="Andreopoulos B."/>
            <person name="Baker S."/>
            <person name="Barry K."/>
            <person name="Bills G."/>
            <person name="Bluhm B."/>
            <person name="Cannon C."/>
            <person name="Castanera R."/>
            <person name="Culley D."/>
            <person name="Daum C."/>
            <person name="Ezra D."/>
            <person name="Gonzalez J."/>
            <person name="Henrissat B."/>
            <person name="Kuo A."/>
            <person name="Liang C."/>
            <person name="Lipzen A."/>
            <person name="Lutzoni F."/>
            <person name="Magnuson J."/>
            <person name="Mondo S."/>
            <person name="Nolan M."/>
            <person name="Ohm R."/>
            <person name="Pangilinan J."/>
            <person name="Park H.-J."/>
            <person name="Ramirez L."/>
            <person name="Alfaro M."/>
            <person name="Sun H."/>
            <person name="Tritt A."/>
            <person name="Yoshinaga Y."/>
            <person name="Zwiers L.-H."/>
            <person name="Turgeon B."/>
            <person name="Goodwin S."/>
            <person name="Spatafora J."/>
            <person name="Crous P."/>
            <person name="Grigoriev I."/>
        </authorList>
    </citation>
    <scope>NUCLEOTIDE SEQUENCE</scope>
    <source>
        <strain evidence="1">ATCC 200398</strain>
    </source>
</reference>
<name>A0ACB6QGI3_9PLEO</name>
<comment type="caution">
    <text evidence="1">The sequence shown here is derived from an EMBL/GenBank/DDBJ whole genome shotgun (WGS) entry which is preliminary data.</text>
</comment>
<dbReference type="EMBL" id="MU003526">
    <property type="protein sequence ID" value="KAF2466124.1"/>
    <property type="molecule type" value="Genomic_DNA"/>
</dbReference>
<protein>
    <submittedName>
        <fullName evidence="1">Uncharacterized protein</fullName>
    </submittedName>
</protein>
<dbReference type="Proteomes" id="UP000799755">
    <property type="component" value="Unassembled WGS sequence"/>
</dbReference>
<organism evidence="1 2">
    <name type="scientific">Lindgomyces ingoldianus</name>
    <dbReference type="NCBI Taxonomy" id="673940"/>
    <lineage>
        <taxon>Eukaryota</taxon>
        <taxon>Fungi</taxon>
        <taxon>Dikarya</taxon>
        <taxon>Ascomycota</taxon>
        <taxon>Pezizomycotina</taxon>
        <taxon>Dothideomycetes</taxon>
        <taxon>Pleosporomycetidae</taxon>
        <taxon>Pleosporales</taxon>
        <taxon>Lindgomycetaceae</taxon>
        <taxon>Lindgomyces</taxon>
    </lineage>
</organism>
<evidence type="ECO:0000313" key="2">
    <source>
        <dbReference type="Proteomes" id="UP000799755"/>
    </source>
</evidence>
<feature type="non-terminal residue" evidence="1">
    <location>
        <position position="1"/>
    </location>
</feature>
<gene>
    <name evidence="1" type="ORF">BDR25DRAFT_238004</name>
</gene>
<keyword evidence="2" id="KW-1185">Reference proteome</keyword>
<accession>A0ACB6QGI3</accession>
<evidence type="ECO:0000313" key="1">
    <source>
        <dbReference type="EMBL" id="KAF2466124.1"/>
    </source>
</evidence>
<proteinExistence type="predicted"/>
<sequence length="81" mass="9273">ISCETTYGLYLSDHNIVDWIMAQDLLWKAEGHLLTHLRAVRRIGSSMEDYDLLIRWVELVADSAGVKLGLMPRVKGHEHEV</sequence>